<dbReference type="Pfam" id="PF03372">
    <property type="entry name" value="Exo_endo_phos"/>
    <property type="match status" value="1"/>
</dbReference>
<feature type="domain" description="Endonuclease/exonuclease/phosphatase" evidence="2">
    <location>
        <begin position="31"/>
        <end position="254"/>
    </location>
</feature>
<feature type="region of interest" description="Disordered" evidence="1">
    <location>
        <begin position="268"/>
        <end position="289"/>
    </location>
</feature>
<dbReference type="InterPro" id="IPR051916">
    <property type="entry name" value="GPI-anchor_lipid_remodeler"/>
</dbReference>
<gene>
    <name evidence="3" type="ORF">NTH_01219</name>
</gene>
<protein>
    <recommendedName>
        <fullName evidence="2">Endonuclease/exonuclease/phosphatase domain-containing protein</fullName>
    </recommendedName>
</protein>
<sequence length="289" mass="31701">MAERSKAFGGSWNMPADTPRKSDPMTAIRVLTYNVHSCRGADRRVDPARIAAVIAEADADIIALQEVDVGRQRSGGDDQARMIAHALEVQSYFHPALHLGEEKYGDAILTRLPLEVLKAGPLPSVGEPRGALLAKVRMGGKDLLVANTHLGLRRRERMRQIQTLLGPEWLEQPEIKGLPTIFLGDFNAGPRSALYRHVTRSFQDAEPAGQDRRPGTFPARWPLFRIDHVFVRNGLVPGGTEVLTGSLPRMASDHLPILATLKLPDDRETEGAGAALEAVRPSPVREQDT</sequence>
<feature type="region of interest" description="Disordered" evidence="1">
    <location>
        <begin position="1"/>
        <end position="20"/>
    </location>
</feature>
<dbReference type="InterPro" id="IPR036691">
    <property type="entry name" value="Endo/exonu/phosph_ase_sf"/>
</dbReference>
<proteinExistence type="predicted"/>
<accession>A0ABY5MH84</accession>
<dbReference type="Gene3D" id="3.60.10.10">
    <property type="entry name" value="Endonuclease/exonuclease/phosphatase"/>
    <property type="match status" value="1"/>
</dbReference>
<evidence type="ECO:0000256" key="1">
    <source>
        <dbReference type="SAM" id="MobiDB-lite"/>
    </source>
</evidence>
<dbReference type="PANTHER" id="PTHR14859:SF15">
    <property type="entry name" value="ENDONUCLEASE_EXONUCLEASE_PHOSPHATASE DOMAIN-CONTAINING PROTEIN"/>
    <property type="match status" value="1"/>
</dbReference>
<evidence type="ECO:0000259" key="2">
    <source>
        <dbReference type="Pfam" id="PF03372"/>
    </source>
</evidence>
<dbReference type="SUPFAM" id="SSF56219">
    <property type="entry name" value="DNase I-like"/>
    <property type="match status" value="1"/>
</dbReference>
<evidence type="ECO:0000313" key="4">
    <source>
        <dbReference type="Proteomes" id="UP001342418"/>
    </source>
</evidence>
<evidence type="ECO:0000313" key="3">
    <source>
        <dbReference type="EMBL" id="UUP16772.1"/>
    </source>
</evidence>
<dbReference type="PANTHER" id="PTHR14859">
    <property type="entry name" value="CALCOFLUOR WHITE HYPERSENSITIVE PROTEIN PRECURSOR"/>
    <property type="match status" value="1"/>
</dbReference>
<dbReference type="EMBL" id="CP030941">
    <property type="protein sequence ID" value="UUP16772.1"/>
    <property type="molecule type" value="Genomic_DNA"/>
</dbReference>
<organism evidence="3 4">
    <name type="scientific">Nitratireductor thuwali</name>
    <dbReference type="NCBI Taxonomy" id="2267699"/>
    <lineage>
        <taxon>Bacteria</taxon>
        <taxon>Pseudomonadati</taxon>
        <taxon>Pseudomonadota</taxon>
        <taxon>Alphaproteobacteria</taxon>
        <taxon>Hyphomicrobiales</taxon>
        <taxon>Phyllobacteriaceae</taxon>
        <taxon>Nitratireductor</taxon>
    </lineage>
</organism>
<dbReference type="InterPro" id="IPR005135">
    <property type="entry name" value="Endo/exonuclease/phosphatase"/>
</dbReference>
<name>A0ABY5MH84_9HYPH</name>
<reference evidence="3 4" key="1">
    <citation type="submission" date="2018-07" db="EMBL/GenBank/DDBJ databases">
        <title>Genome sequence of Nitratireductor thuwali#1536.</title>
        <authorList>
            <person name="Michoud G."/>
            <person name="Merlino G."/>
            <person name="Sefrji F.O."/>
            <person name="Daffonchio D."/>
        </authorList>
    </citation>
    <scope>NUCLEOTIDE SEQUENCE [LARGE SCALE GENOMIC DNA]</scope>
    <source>
        <strain evidence="4">Nit1536</strain>
    </source>
</reference>
<dbReference type="Proteomes" id="UP001342418">
    <property type="component" value="Chromosome"/>
</dbReference>
<keyword evidence="4" id="KW-1185">Reference proteome</keyword>